<dbReference type="EMBL" id="JAACJL010000059">
    <property type="protein sequence ID" value="KAF4610287.1"/>
    <property type="molecule type" value="Genomic_DNA"/>
</dbReference>
<feature type="binding site" evidence="16">
    <location>
        <begin position="123"/>
        <end position="126"/>
    </location>
    <ligand>
        <name>FAD</name>
        <dbReference type="ChEBI" id="CHEBI:57692"/>
    </ligand>
</feature>
<evidence type="ECO:0000256" key="8">
    <source>
        <dbReference type="ARBA" id="ARBA00022827"/>
    </source>
</evidence>
<dbReference type="PIRSF" id="PIRSF000137">
    <property type="entry name" value="Alcohol_oxidase"/>
    <property type="match status" value="1"/>
</dbReference>
<comment type="catalytic activity">
    <reaction evidence="14">
        <text>a pyranoside + acceptor = a pyranosid-3,4-diulose + reduced acceptor.</text>
        <dbReference type="EC" id="1.1.99.29"/>
    </reaction>
</comment>
<dbReference type="PANTHER" id="PTHR11552">
    <property type="entry name" value="GLUCOSE-METHANOL-CHOLINE GMC OXIDOREDUCTASE"/>
    <property type="match status" value="1"/>
</dbReference>
<feature type="binding site" evidence="16">
    <location>
        <position position="264"/>
    </location>
    <ligand>
        <name>FAD</name>
        <dbReference type="ChEBI" id="CHEBI:57692"/>
    </ligand>
</feature>
<comment type="subunit">
    <text evidence="4">Monomer.</text>
</comment>
<evidence type="ECO:0000256" key="2">
    <source>
        <dbReference type="ARBA" id="ARBA00004613"/>
    </source>
</evidence>
<dbReference type="InterPro" id="IPR036188">
    <property type="entry name" value="FAD/NAD-bd_sf"/>
</dbReference>
<dbReference type="SUPFAM" id="SSF51905">
    <property type="entry name" value="FAD/NAD(P)-binding domain"/>
    <property type="match status" value="1"/>
</dbReference>
<evidence type="ECO:0000259" key="19">
    <source>
        <dbReference type="Pfam" id="PF05199"/>
    </source>
</evidence>
<evidence type="ECO:0000256" key="14">
    <source>
        <dbReference type="ARBA" id="ARBA00034059"/>
    </source>
</evidence>
<dbReference type="InterPro" id="IPR012132">
    <property type="entry name" value="GMC_OxRdtase"/>
</dbReference>
<protein>
    <recommendedName>
        <fullName evidence="5">pyranose dehydrogenase (acceptor)</fullName>
        <ecNumber evidence="5">1.1.99.29</ecNumber>
    </recommendedName>
</protein>
<dbReference type="EC" id="1.1.99.29" evidence="5"/>
<evidence type="ECO:0000256" key="1">
    <source>
        <dbReference type="ARBA" id="ARBA00001974"/>
    </source>
</evidence>
<dbReference type="InterPro" id="IPR007867">
    <property type="entry name" value="GMC_OxRtase_C"/>
</dbReference>
<gene>
    <name evidence="20" type="ORF">D9613_010673</name>
</gene>
<evidence type="ECO:0000259" key="18">
    <source>
        <dbReference type="Pfam" id="PF00732"/>
    </source>
</evidence>
<dbReference type="Gene3D" id="3.30.560.10">
    <property type="entry name" value="Glucose Oxidase, domain 3"/>
    <property type="match status" value="1"/>
</dbReference>
<evidence type="ECO:0000256" key="6">
    <source>
        <dbReference type="ARBA" id="ARBA00022525"/>
    </source>
</evidence>
<reference evidence="20 21" key="1">
    <citation type="submission" date="2019-12" db="EMBL/GenBank/DDBJ databases">
        <authorList>
            <person name="Floudas D."/>
            <person name="Bentzer J."/>
            <person name="Ahren D."/>
            <person name="Johansson T."/>
            <person name="Persson P."/>
            <person name="Tunlid A."/>
        </authorList>
    </citation>
    <scope>NUCLEOTIDE SEQUENCE [LARGE SCALE GENOMIC DNA]</scope>
    <source>
        <strain evidence="20 21">CBS 102.39</strain>
    </source>
</reference>
<proteinExistence type="inferred from homology"/>
<feature type="domain" description="Glucose-methanol-choline oxidoreductase C-terminal" evidence="19">
    <location>
        <begin position="458"/>
        <end position="594"/>
    </location>
</feature>
<comment type="cofactor">
    <cofactor evidence="1 16">
        <name>FAD</name>
        <dbReference type="ChEBI" id="CHEBI:57692"/>
    </cofactor>
</comment>
<dbReference type="Pfam" id="PF00732">
    <property type="entry name" value="GMC_oxred_N"/>
    <property type="match status" value="1"/>
</dbReference>
<dbReference type="Proteomes" id="UP000521872">
    <property type="component" value="Unassembled WGS sequence"/>
</dbReference>
<dbReference type="InterPro" id="IPR000172">
    <property type="entry name" value="GMC_OxRdtase_N"/>
</dbReference>
<evidence type="ECO:0000256" key="11">
    <source>
        <dbReference type="ARBA" id="ARBA00034010"/>
    </source>
</evidence>
<feature type="signal peptide" evidence="17">
    <location>
        <begin position="1"/>
        <end position="21"/>
    </location>
</feature>
<evidence type="ECO:0000256" key="7">
    <source>
        <dbReference type="ARBA" id="ARBA00022630"/>
    </source>
</evidence>
<evidence type="ECO:0000256" key="9">
    <source>
        <dbReference type="ARBA" id="ARBA00024699"/>
    </source>
</evidence>
<organism evidence="20 21">
    <name type="scientific">Agrocybe pediades</name>
    <dbReference type="NCBI Taxonomy" id="84607"/>
    <lineage>
        <taxon>Eukaryota</taxon>
        <taxon>Fungi</taxon>
        <taxon>Dikarya</taxon>
        <taxon>Basidiomycota</taxon>
        <taxon>Agaricomycotina</taxon>
        <taxon>Agaricomycetes</taxon>
        <taxon>Agaricomycetidae</taxon>
        <taxon>Agaricales</taxon>
        <taxon>Agaricineae</taxon>
        <taxon>Strophariaceae</taxon>
        <taxon>Agrocybe</taxon>
    </lineage>
</organism>
<evidence type="ECO:0000313" key="21">
    <source>
        <dbReference type="Proteomes" id="UP000521872"/>
    </source>
</evidence>
<evidence type="ECO:0000256" key="3">
    <source>
        <dbReference type="ARBA" id="ARBA00010790"/>
    </source>
</evidence>
<comment type="catalytic activity">
    <reaction evidence="10">
        <text>pyranose + acceptor = pyranos-2-ulose + reduced acceptor.</text>
        <dbReference type="EC" id="1.1.99.29"/>
    </reaction>
</comment>
<comment type="catalytic activity">
    <reaction evidence="12">
        <text>pyranose + acceptor = pyranos-3-ulose + reduced acceptor.</text>
        <dbReference type="EC" id="1.1.99.29"/>
    </reaction>
</comment>
<dbReference type="SUPFAM" id="SSF54373">
    <property type="entry name" value="FAD-linked reductases, C-terminal domain"/>
    <property type="match status" value="1"/>
</dbReference>
<keyword evidence="6" id="KW-0964">Secreted</keyword>
<comment type="subcellular location">
    <subcellularLocation>
        <location evidence="2">Secreted</location>
    </subcellularLocation>
</comment>
<keyword evidence="21" id="KW-1185">Reference proteome</keyword>
<feature type="chain" id="PRO_5034964553" description="pyranose dehydrogenase (acceptor)" evidence="17">
    <location>
        <begin position="22"/>
        <end position="605"/>
    </location>
</feature>
<keyword evidence="7" id="KW-0285">Flavoprotein</keyword>
<dbReference type="GO" id="GO:0033718">
    <property type="term" value="F:pyranose dehydrogenase (acceptor) activity"/>
    <property type="evidence" value="ECO:0007669"/>
    <property type="project" value="UniProtKB-EC"/>
</dbReference>
<name>A0A8H4VI54_9AGAR</name>
<keyword evidence="8 16" id="KW-0274">FAD</keyword>
<comment type="similarity">
    <text evidence="3">Belongs to the GMC oxidoreductase family.</text>
</comment>
<accession>A0A8H4VI54</accession>
<evidence type="ECO:0000256" key="10">
    <source>
        <dbReference type="ARBA" id="ARBA00033986"/>
    </source>
</evidence>
<dbReference type="GO" id="GO:0050660">
    <property type="term" value="F:flavin adenine dinucleotide binding"/>
    <property type="evidence" value="ECO:0007669"/>
    <property type="project" value="InterPro"/>
</dbReference>
<dbReference type="PANTHER" id="PTHR11552:SF147">
    <property type="entry name" value="CHOLINE DEHYDROGENASE, MITOCHONDRIAL"/>
    <property type="match status" value="1"/>
</dbReference>
<dbReference type="GO" id="GO:0005576">
    <property type="term" value="C:extracellular region"/>
    <property type="evidence" value="ECO:0007669"/>
    <property type="project" value="UniProtKB-SubCell"/>
</dbReference>
<dbReference type="Pfam" id="PF05199">
    <property type="entry name" value="GMC_oxred_C"/>
    <property type="match status" value="1"/>
</dbReference>
<evidence type="ECO:0000256" key="15">
    <source>
        <dbReference type="PIRSR" id="PIRSR000137-1"/>
    </source>
</evidence>
<evidence type="ECO:0000313" key="20">
    <source>
        <dbReference type="EMBL" id="KAF4610287.1"/>
    </source>
</evidence>
<feature type="active site" description="Proton acceptor" evidence="15">
    <location>
        <position position="585"/>
    </location>
</feature>
<dbReference type="Gene3D" id="3.50.50.60">
    <property type="entry name" value="FAD/NAD(P)-binding domain"/>
    <property type="match status" value="1"/>
</dbReference>
<dbReference type="AlphaFoldDB" id="A0A8H4VI54"/>
<comment type="function">
    <text evidence="9">Catalyzes the single-oxidation or sequential double oxidation reaction of carbohydrates primarily at carbon-2 and/or carbon-3 with the concomitant reduction of the flavin. The enzyme exhibits a broad sugar substrate specificity, oxidizing different aldopyranoses to the corresponding C-1, C-2, C-3 or C-1,2, C-2,3 and C-3,4 (di)dehydro sugars with substrate-specific regioselectivity. Accepts only a narrow range of electron acceptors such as substituted benzoquinones and complexed metal ions and reacts extremely slowly with O(2) as acceptor. May play a role in the natural recycling of plant matter by oxidizing all major monosaccharides in lignocellulose and by reducing quinone compounds or reactive radical species generated during lignin depolymerization.</text>
</comment>
<evidence type="ECO:0000256" key="12">
    <source>
        <dbReference type="ARBA" id="ARBA00034029"/>
    </source>
</evidence>
<comment type="catalytic activity">
    <reaction evidence="13">
        <text>a pyranoside + acceptor = a pyranosid-3-ulose + reduced acceptor.</text>
        <dbReference type="EC" id="1.1.99.29"/>
    </reaction>
</comment>
<feature type="active site" description="Proton donor" evidence="15">
    <location>
        <position position="541"/>
    </location>
</feature>
<evidence type="ECO:0000256" key="16">
    <source>
        <dbReference type="PIRSR" id="PIRSR000137-2"/>
    </source>
</evidence>
<evidence type="ECO:0000256" key="5">
    <source>
        <dbReference type="ARBA" id="ARBA00013177"/>
    </source>
</evidence>
<feature type="domain" description="Glucose-methanol-choline oxidoreductase N-terminal" evidence="18">
    <location>
        <begin position="35"/>
        <end position="353"/>
    </location>
</feature>
<comment type="caution">
    <text evidence="20">The sequence shown here is derived from an EMBL/GenBank/DDBJ whole genome shotgun (WGS) entry which is preliminary data.</text>
</comment>
<keyword evidence="17" id="KW-0732">Signal</keyword>
<evidence type="ECO:0000256" key="13">
    <source>
        <dbReference type="ARBA" id="ARBA00034050"/>
    </source>
</evidence>
<sequence length="605" mass="63875">MAPSRLLSFILTSLLIAPSLSITLTQSSQLTTSTFDYIVVGGGTAGLVIANRLTENPNVSVLVLEAGVSDQGVIASQVPFLGPTLTPNTPFDWNYTVTPQASLNGRSFPYPRGHILGGSSSVNYMVHQVGTNEDWNRLAAVSGDSGWAWNNMRQYIQKTEKFVPPIDGHNTTGQFIPSLHGFNGEVLCSLPGGNQTIDSRVIATTQQLAEFPFNQDTMGGDHSLLGVGWMQSTDGGGIRSSSSTSYLAQANSRPNLTVLINATVLKLIQTGTSGSLKAFRSVQFANSGATSLATATGLRTVTARKEVILSAGSIGSAQILQLSGIGNAKQLSALKIPSTINNPNVGENLSDHPLLPNTFSVQSSLTFDGLLRDSNQINNAVNQWATNRTGVFSNNVANNYGFARLPPSSSIFSTTPDPAAGPTSPHWEMIFANFWFNPVVAQPATGNFMTIITVVVSPTSRGNITLASNNPFDKPLINPNFLSTPFDIFTMREAVKAIKRFAAAPAWSGFVTGPFGDAFASATTDAQIESYVRGLATTIFHPVGTASMTSAKSSAGVVNPDLTVKGAAGLRVVDASVFPFVPSSHTQGPVYLLAERASDIIKAAA</sequence>
<evidence type="ECO:0000256" key="4">
    <source>
        <dbReference type="ARBA" id="ARBA00011245"/>
    </source>
</evidence>
<evidence type="ECO:0000256" key="17">
    <source>
        <dbReference type="SAM" id="SignalP"/>
    </source>
</evidence>
<comment type="catalytic activity">
    <reaction evidence="11">
        <text>pyranose + acceptor = pyranos-2,3-diulose + reduced acceptor.</text>
        <dbReference type="EC" id="1.1.99.29"/>
    </reaction>
</comment>